<organism evidence="2">
    <name type="scientific">Siphoviridae sp. ct3q24</name>
    <dbReference type="NCBI Taxonomy" id="2827772"/>
    <lineage>
        <taxon>Viruses</taxon>
        <taxon>Duplodnaviria</taxon>
        <taxon>Heunggongvirae</taxon>
        <taxon>Uroviricota</taxon>
        <taxon>Caudoviricetes</taxon>
    </lineage>
</organism>
<keyword evidence="1" id="KW-0472">Membrane</keyword>
<sequence length="38" mass="4470">MAQIPFILRLITIHLSAPHYCHLAITIVLFFKDYSIRN</sequence>
<protein>
    <submittedName>
        <fullName evidence="2">Uncharacterized protein</fullName>
    </submittedName>
</protein>
<keyword evidence="1" id="KW-0812">Transmembrane</keyword>
<accession>A0A8S5SEF0</accession>
<evidence type="ECO:0000256" key="1">
    <source>
        <dbReference type="SAM" id="Phobius"/>
    </source>
</evidence>
<proteinExistence type="predicted"/>
<name>A0A8S5SEF0_9CAUD</name>
<reference evidence="2" key="1">
    <citation type="journal article" date="2021" name="Proc. Natl. Acad. Sci. U.S.A.">
        <title>A Catalog of Tens of Thousands of Viruses from Human Metagenomes Reveals Hidden Associations with Chronic Diseases.</title>
        <authorList>
            <person name="Tisza M.J."/>
            <person name="Buck C.B."/>
        </authorList>
    </citation>
    <scope>NUCLEOTIDE SEQUENCE</scope>
    <source>
        <strain evidence="2">Ct3q24</strain>
    </source>
</reference>
<feature type="transmembrane region" description="Helical" evidence="1">
    <location>
        <begin position="6"/>
        <end position="31"/>
    </location>
</feature>
<keyword evidence="1" id="KW-1133">Transmembrane helix</keyword>
<evidence type="ECO:0000313" key="2">
    <source>
        <dbReference type="EMBL" id="DAF49345.1"/>
    </source>
</evidence>
<dbReference type="EMBL" id="BK032580">
    <property type="protein sequence ID" value="DAF49345.1"/>
    <property type="molecule type" value="Genomic_DNA"/>
</dbReference>